<sequence length="167" mass="17915">MSKITFRADDALVEQLDALDASKSEVMREALREFLDRHPDVGGQREVTGDASGEQSATADDERAATADNKRAATAPELTVNINLDGEASVDGADGTNVDVATETADDEEACKQCGAAVSADHSFCPNCGEERRQQAHCECGEEIRSDWTFCPGCGRRSPTSELFDRA</sequence>
<dbReference type="Proteomes" id="UP001597111">
    <property type="component" value="Unassembled WGS sequence"/>
</dbReference>
<evidence type="ECO:0000259" key="2">
    <source>
        <dbReference type="Pfam" id="PF01402"/>
    </source>
</evidence>
<feature type="region of interest" description="Disordered" evidence="1">
    <location>
        <begin position="34"/>
        <end position="75"/>
    </location>
</feature>
<feature type="domain" description="DZANK-type" evidence="3">
    <location>
        <begin position="111"/>
        <end position="155"/>
    </location>
</feature>
<dbReference type="CDD" id="cd22231">
    <property type="entry name" value="RHH_NikR_HicB-like"/>
    <property type="match status" value="1"/>
</dbReference>
<dbReference type="Pfam" id="PF01402">
    <property type="entry name" value="RHH_1"/>
    <property type="match status" value="1"/>
</dbReference>
<dbReference type="EMBL" id="JBHUDH010000036">
    <property type="protein sequence ID" value="MFD1525594.1"/>
    <property type="molecule type" value="Genomic_DNA"/>
</dbReference>
<dbReference type="Pfam" id="PF12773">
    <property type="entry name" value="DZR"/>
    <property type="match status" value="1"/>
</dbReference>
<organism evidence="4 5">
    <name type="scientific">Halolamina salina</name>
    <dbReference type="NCBI Taxonomy" id="1220023"/>
    <lineage>
        <taxon>Archaea</taxon>
        <taxon>Methanobacteriati</taxon>
        <taxon>Methanobacteriota</taxon>
        <taxon>Stenosarchaea group</taxon>
        <taxon>Halobacteria</taxon>
        <taxon>Halobacteriales</taxon>
        <taxon>Haloferacaceae</taxon>
    </lineage>
</organism>
<feature type="domain" description="Ribbon-helix-helix protein CopG" evidence="2">
    <location>
        <begin position="4"/>
        <end position="37"/>
    </location>
</feature>
<reference evidence="4 5" key="1">
    <citation type="journal article" date="2019" name="Int. J. Syst. Evol. Microbiol.">
        <title>The Global Catalogue of Microorganisms (GCM) 10K type strain sequencing project: providing services to taxonomists for standard genome sequencing and annotation.</title>
        <authorList>
            <consortium name="The Broad Institute Genomics Platform"/>
            <consortium name="The Broad Institute Genome Sequencing Center for Infectious Disease"/>
            <person name="Wu L."/>
            <person name="Ma J."/>
        </authorList>
    </citation>
    <scope>NUCLEOTIDE SEQUENCE [LARGE SCALE GENOMIC DNA]</scope>
    <source>
        <strain evidence="4 5">CGMCC 1.12285</strain>
    </source>
</reference>
<evidence type="ECO:0000313" key="4">
    <source>
        <dbReference type="EMBL" id="MFD1525594.1"/>
    </source>
</evidence>
<dbReference type="AlphaFoldDB" id="A0ABD6B590"/>
<proteinExistence type="predicted"/>
<protein>
    <submittedName>
        <fullName evidence="4">Zinc ribbon domain-containing protein</fullName>
    </submittedName>
</protein>
<dbReference type="InterPro" id="IPR025874">
    <property type="entry name" value="DZR"/>
</dbReference>
<comment type="caution">
    <text evidence="4">The sequence shown here is derived from an EMBL/GenBank/DDBJ whole genome shotgun (WGS) entry which is preliminary data.</text>
</comment>
<keyword evidence="5" id="KW-1185">Reference proteome</keyword>
<accession>A0ABD6B590</accession>
<name>A0ABD6B590_9EURY</name>
<evidence type="ECO:0000256" key="1">
    <source>
        <dbReference type="SAM" id="MobiDB-lite"/>
    </source>
</evidence>
<evidence type="ECO:0000313" key="5">
    <source>
        <dbReference type="Proteomes" id="UP001597111"/>
    </source>
</evidence>
<dbReference type="RefSeq" id="WP_379732022.1">
    <property type="nucleotide sequence ID" value="NZ_JBHSWZ010000186.1"/>
</dbReference>
<gene>
    <name evidence="4" type="ORF">ACFR9S_04650</name>
</gene>
<feature type="compositionally biased region" description="Basic and acidic residues" evidence="1">
    <location>
        <begin position="60"/>
        <end position="71"/>
    </location>
</feature>
<evidence type="ECO:0000259" key="3">
    <source>
        <dbReference type="Pfam" id="PF12773"/>
    </source>
</evidence>
<dbReference type="InterPro" id="IPR002145">
    <property type="entry name" value="CopG"/>
</dbReference>